<dbReference type="EMBL" id="CAFBPS010000178">
    <property type="protein sequence ID" value="CAB5036693.1"/>
    <property type="molecule type" value="Genomic_DNA"/>
</dbReference>
<organism evidence="2">
    <name type="scientific">freshwater metagenome</name>
    <dbReference type="NCBI Taxonomy" id="449393"/>
    <lineage>
        <taxon>unclassified sequences</taxon>
        <taxon>metagenomes</taxon>
        <taxon>ecological metagenomes</taxon>
    </lineage>
</organism>
<dbReference type="EMBL" id="CAFAAL010000231">
    <property type="protein sequence ID" value="CAB4820125.1"/>
    <property type="molecule type" value="Genomic_DNA"/>
</dbReference>
<name>A0A6J7S6B7_9ZZZZ</name>
<dbReference type="AlphaFoldDB" id="A0A6J7S6B7"/>
<evidence type="ECO:0000313" key="1">
    <source>
        <dbReference type="EMBL" id="CAB4820125.1"/>
    </source>
</evidence>
<evidence type="ECO:0000313" key="2">
    <source>
        <dbReference type="EMBL" id="CAB5036693.1"/>
    </source>
</evidence>
<gene>
    <name evidence="1" type="ORF">UFOPK3004_01782</name>
    <name evidence="2" type="ORF">UFOPK4134_01653</name>
</gene>
<reference evidence="2" key="1">
    <citation type="submission" date="2020-05" db="EMBL/GenBank/DDBJ databases">
        <authorList>
            <person name="Chiriac C."/>
            <person name="Salcher M."/>
            <person name="Ghai R."/>
            <person name="Kavagutti S V."/>
        </authorList>
    </citation>
    <scope>NUCLEOTIDE SEQUENCE</scope>
</reference>
<sequence>MSPANDTGAVKVVPDAPILTDPVNAVVPSSAVIAVPKATESGLVVGFKVFVWSAVTTDPIFSAPTVCDATFVESYTAGANP</sequence>
<protein>
    <submittedName>
        <fullName evidence="2">Unannotated protein</fullName>
    </submittedName>
</protein>
<proteinExistence type="predicted"/>
<accession>A0A6J7S6B7</accession>